<dbReference type="RefSeq" id="WP_186917532.1">
    <property type="nucleotide sequence ID" value="NZ_JACOFZ010000008.1"/>
</dbReference>
<feature type="domain" description="Peptidoglycan O-acetylesterase N-terminal" evidence="2">
    <location>
        <begin position="100"/>
        <end position="204"/>
    </location>
</feature>
<gene>
    <name evidence="3" type="ORF">H8K36_16080</name>
</gene>
<dbReference type="Gene3D" id="2.60.120.1360">
    <property type="match status" value="1"/>
</dbReference>
<dbReference type="InterPro" id="IPR055041">
    <property type="entry name" value="Ape1_N"/>
</dbReference>
<dbReference type="PANTHER" id="PTHR30383:SF29">
    <property type="entry name" value="SGNH HYDROLASE-TYPE ESTERASE DOMAIN-CONTAINING PROTEIN"/>
    <property type="match status" value="1"/>
</dbReference>
<evidence type="ECO:0000259" key="1">
    <source>
        <dbReference type="Pfam" id="PF13472"/>
    </source>
</evidence>
<dbReference type="InterPro" id="IPR013830">
    <property type="entry name" value="SGNH_hydro"/>
</dbReference>
<dbReference type="Pfam" id="PF22753">
    <property type="entry name" value="Ape1_N"/>
    <property type="match status" value="1"/>
</dbReference>
<evidence type="ECO:0000259" key="2">
    <source>
        <dbReference type="Pfam" id="PF22753"/>
    </source>
</evidence>
<name>A0A923HZ55_9BURK</name>
<organism evidence="3 4">
    <name type="scientific">Undibacterium nitidum</name>
    <dbReference type="NCBI Taxonomy" id="2762298"/>
    <lineage>
        <taxon>Bacteria</taxon>
        <taxon>Pseudomonadati</taxon>
        <taxon>Pseudomonadota</taxon>
        <taxon>Betaproteobacteria</taxon>
        <taxon>Burkholderiales</taxon>
        <taxon>Oxalobacteraceae</taxon>
        <taxon>Undibacterium</taxon>
    </lineage>
</organism>
<feature type="domain" description="SGNH hydrolase-type esterase" evidence="1">
    <location>
        <begin position="228"/>
        <end position="396"/>
    </location>
</feature>
<evidence type="ECO:0000313" key="3">
    <source>
        <dbReference type="EMBL" id="MBC3882911.1"/>
    </source>
</evidence>
<dbReference type="AlphaFoldDB" id="A0A923HZ55"/>
<dbReference type="Proteomes" id="UP000627446">
    <property type="component" value="Unassembled WGS sequence"/>
</dbReference>
<sequence>MILSNTLSSLTKIEPLRGLFAISLTALSLAMTPEVASAGAAVHDYGDPNASRLWRQLAALERKEGSEVVHIMQLGDSHTGGDYFTQAYREQMQKRFGNAGIGWLSPGYIKNQRSAQVLMRMNGNWKTRVSRNNPENFPLGGFANQPDPGASIEIVPKQPLFGLQRVTIWTRRNNDDASGGWKLSFPDGEVRDLLPPLTSNWQSTYVMGSAIDLNSFTLRAEHNPPELGAIIIDTLAPGVTVDSLGIVGATQRVIARWQTEAVREQLQWRRPSLIVLAYGTNEAFDPNPDFDLYKQELQNTIRQLRAAAPDAAILLIGAPNSAKKKGAGENVGCRYRLPAGLKTVQNIQQDVAISEHLLFWSWEAAMGGRCSMQRFVDANPPLGRPDYVHFTEEGYAQGGNAFFEALMSKYQKSRPKR</sequence>
<accession>A0A923HZ55</accession>
<keyword evidence="3" id="KW-0378">Hydrolase</keyword>
<dbReference type="InterPro" id="IPR051532">
    <property type="entry name" value="Ester_Hydrolysis_Enzymes"/>
</dbReference>
<dbReference type="EMBL" id="JACOFZ010000008">
    <property type="protein sequence ID" value="MBC3882911.1"/>
    <property type="molecule type" value="Genomic_DNA"/>
</dbReference>
<proteinExistence type="predicted"/>
<keyword evidence="4" id="KW-1185">Reference proteome</keyword>
<protein>
    <submittedName>
        <fullName evidence="3">SGNH/GDSL hydrolase family protein</fullName>
    </submittedName>
</protein>
<dbReference type="SUPFAM" id="SSF52266">
    <property type="entry name" value="SGNH hydrolase"/>
    <property type="match status" value="1"/>
</dbReference>
<reference evidence="3" key="1">
    <citation type="submission" date="2020-08" db="EMBL/GenBank/DDBJ databases">
        <title>Novel species isolated from subtropical streams in China.</title>
        <authorList>
            <person name="Lu H."/>
        </authorList>
    </citation>
    <scope>NUCLEOTIDE SEQUENCE</scope>
    <source>
        <strain evidence="3">LX22W</strain>
    </source>
</reference>
<comment type="caution">
    <text evidence="3">The sequence shown here is derived from an EMBL/GenBank/DDBJ whole genome shotgun (WGS) entry which is preliminary data.</text>
</comment>
<dbReference type="InterPro" id="IPR036514">
    <property type="entry name" value="SGNH_hydro_sf"/>
</dbReference>
<dbReference type="CDD" id="cd01825">
    <property type="entry name" value="SGNH_hydrolase_peri1"/>
    <property type="match status" value="1"/>
</dbReference>
<dbReference type="Pfam" id="PF13472">
    <property type="entry name" value="Lipase_GDSL_2"/>
    <property type="match status" value="1"/>
</dbReference>
<evidence type="ECO:0000313" key="4">
    <source>
        <dbReference type="Proteomes" id="UP000627446"/>
    </source>
</evidence>
<dbReference type="GO" id="GO:0016788">
    <property type="term" value="F:hydrolase activity, acting on ester bonds"/>
    <property type="evidence" value="ECO:0007669"/>
    <property type="project" value="UniProtKB-ARBA"/>
</dbReference>
<dbReference type="PANTHER" id="PTHR30383">
    <property type="entry name" value="THIOESTERASE 1/PROTEASE 1/LYSOPHOSPHOLIPASE L1"/>
    <property type="match status" value="1"/>
</dbReference>
<dbReference type="Gene3D" id="3.40.50.1110">
    <property type="entry name" value="SGNH hydrolase"/>
    <property type="match status" value="1"/>
</dbReference>